<evidence type="ECO:0000256" key="1">
    <source>
        <dbReference type="ARBA" id="ARBA00022737"/>
    </source>
</evidence>
<keyword evidence="3" id="KW-1185">Reference proteome</keyword>
<protein>
    <recommendedName>
        <fullName evidence="4">Pentatricopeptide repeat-containing protein</fullName>
    </recommendedName>
</protein>
<dbReference type="InterPro" id="IPR011990">
    <property type="entry name" value="TPR-like_helical_dom_sf"/>
</dbReference>
<evidence type="ECO:0000313" key="3">
    <source>
        <dbReference type="Proteomes" id="UP001151532"/>
    </source>
</evidence>
<reference evidence="2" key="2">
    <citation type="journal article" date="2023" name="Int. J. Mol. Sci.">
        <title>De Novo Assembly and Annotation of 11 Diverse Shrub Willow (Salix) Genomes Reveals Novel Gene Organization in Sex-Linked Regions.</title>
        <authorList>
            <person name="Hyden B."/>
            <person name="Feng K."/>
            <person name="Yates T.B."/>
            <person name="Jawdy S."/>
            <person name="Cereghino C."/>
            <person name="Smart L.B."/>
            <person name="Muchero W."/>
        </authorList>
    </citation>
    <scope>NUCLEOTIDE SEQUENCE</scope>
    <source>
        <tissue evidence="2">Shoot tip</tissue>
    </source>
</reference>
<sequence>MLSSYLKSRDLSKAMREIFSIMPIQEYASWNSFISGYVLNSLVTEAVKSYSSMLKDGFYNSDRIAFSTMLMLVWSQGCLGLGRQVNGKAM</sequence>
<evidence type="ECO:0008006" key="4">
    <source>
        <dbReference type="Google" id="ProtNLM"/>
    </source>
</evidence>
<accession>A0A9Q0UAE4</accession>
<keyword evidence="1" id="KW-0677">Repeat</keyword>
<dbReference type="NCBIfam" id="TIGR00756">
    <property type="entry name" value="PPR"/>
    <property type="match status" value="1"/>
</dbReference>
<evidence type="ECO:0000313" key="2">
    <source>
        <dbReference type="EMBL" id="KAJ6726436.1"/>
    </source>
</evidence>
<reference evidence="2" key="1">
    <citation type="submission" date="2022-11" db="EMBL/GenBank/DDBJ databases">
        <authorList>
            <person name="Hyden B.L."/>
            <person name="Feng K."/>
            <person name="Yates T."/>
            <person name="Jawdy S."/>
            <person name="Smart L.B."/>
            <person name="Muchero W."/>
        </authorList>
    </citation>
    <scope>NUCLEOTIDE SEQUENCE</scope>
    <source>
        <tissue evidence="2">Shoot tip</tissue>
    </source>
</reference>
<dbReference type="Proteomes" id="UP001151532">
    <property type="component" value="Chromosome 8"/>
</dbReference>
<organism evidence="2 3">
    <name type="scientific">Salix purpurea</name>
    <name type="common">Purple osier willow</name>
    <dbReference type="NCBI Taxonomy" id="77065"/>
    <lineage>
        <taxon>Eukaryota</taxon>
        <taxon>Viridiplantae</taxon>
        <taxon>Streptophyta</taxon>
        <taxon>Embryophyta</taxon>
        <taxon>Tracheophyta</taxon>
        <taxon>Spermatophyta</taxon>
        <taxon>Magnoliopsida</taxon>
        <taxon>eudicotyledons</taxon>
        <taxon>Gunneridae</taxon>
        <taxon>Pentapetalae</taxon>
        <taxon>rosids</taxon>
        <taxon>fabids</taxon>
        <taxon>Malpighiales</taxon>
        <taxon>Salicaceae</taxon>
        <taxon>Saliceae</taxon>
        <taxon>Salix</taxon>
    </lineage>
</organism>
<proteinExistence type="predicted"/>
<dbReference type="EMBL" id="JAPFFK010000013">
    <property type="protein sequence ID" value="KAJ6726436.1"/>
    <property type="molecule type" value="Genomic_DNA"/>
</dbReference>
<dbReference type="AlphaFoldDB" id="A0A9Q0UAE4"/>
<gene>
    <name evidence="2" type="ORF">OIU79_004564</name>
</gene>
<dbReference type="Gene3D" id="1.25.40.10">
    <property type="entry name" value="Tetratricopeptide repeat domain"/>
    <property type="match status" value="1"/>
</dbReference>
<comment type="caution">
    <text evidence="2">The sequence shown here is derived from an EMBL/GenBank/DDBJ whole genome shotgun (WGS) entry which is preliminary data.</text>
</comment>
<dbReference type="InterPro" id="IPR002885">
    <property type="entry name" value="PPR_rpt"/>
</dbReference>
<dbReference type="Pfam" id="PF01535">
    <property type="entry name" value="PPR"/>
    <property type="match status" value="1"/>
</dbReference>
<name>A0A9Q0UAE4_SALPP</name>